<dbReference type="GO" id="GO:0050661">
    <property type="term" value="F:NADP binding"/>
    <property type="evidence" value="ECO:0007669"/>
    <property type="project" value="InterPro"/>
</dbReference>
<dbReference type="SUPFAM" id="SSF51905">
    <property type="entry name" value="FAD/NAD(P)-binding domain"/>
    <property type="match status" value="2"/>
</dbReference>
<protein>
    <submittedName>
        <fullName evidence="6">Monooxygenase</fullName>
    </submittedName>
</protein>
<comment type="similarity">
    <text evidence="1">Belongs to the FMO family.</text>
</comment>
<dbReference type="InterPro" id="IPR000960">
    <property type="entry name" value="Flavin_mOase"/>
</dbReference>
<keyword evidence="6" id="KW-0503">Monooxygenase</keyword>
<evidence type="ECO:0000256" key="1">
    <source>
        <dbReference type="ARBA" id="ARBA00009183"/>
    </source>
</evidence>
<name>A0A363UM16_9GAMM</name>
<dbReference type="EMBL" id="QEQK01000005">
    <property type="protein sequence ID" value="PWN56444.1"/>
    <property type="molecule type" value="Genomic_DNA"/>
</dbReference>
<keyword evidence="4" id="KW-0521">NADP</keyword>
<evidence type="ECO:0000313" key="6">
    <source>
        <dbReference type="EMBL" id="PWN56444.1"/>
    </source>
</evidence>
<dbReference type="InterPro" id="IPR050346">
    <property type="entry name" value="FMO-like"/>
</dbReference>
<dbReference type="Gene3D" id="3.50.50.60">
    <property type="entry name" value="FAD/NAD(P)-binding domain"/>
    <property type="match status" value="1"/>
</dbReference>
<comment type="caution">
    <text evidence="6">The sequence shown here is derived from an EMBL/GenBank/DDBJ whole genome shotgun (WGS) entry which is preliminary data.</text>
</comment>
<dbReference type="GO" id="GO:0004499">
    <property type="term" value="F:N,N-dimethylaniline monooxygenase activity"/>
    <property type="evidence" value="ECO:0007669"/>
    <property type="project" value="InterPro"/>
</dbReference>
<dbReference type="PANTHER" id="PTHR23023">
    <property type="entry name" value="DIMETHYLANILINE MONOOXYGENASE"/>
    <property type="match status" value="1"/>
</dbReference>
<gene>
    <name evidence="6" type="ORF">DEH80_06300</name>
</gene>
<dbReference type="PRINTS" id="PR00370">
    <property type="entry name" value="FMOXYGENASE"/>
</dbReference>
<reference evidence="6 7" key="1">
    <citation type="submission" date="2018-05" db="EMBL/GenBank/DDBJ databases">
        <title>Abyssibacter profundi OUC007T gen. nov., sp. nov, a marine bacterium isolated from seawater of the Mariana Trench.</title>
        <authorList>
            <person name="Zhou S."/>
        </authorList>
    </citation>
    <scope>NUCLEOTIDE SEQUENCE [LARGE SCALE GENOMIC DNA]</scope>
    <source>
        <strain evidence="6 7">OUC007</strain>
    </source>
</reference>
<proteinExistence type="inferred from homology"/>
<accession>A0A363UM16</accession>
<dbReference type="Proteomes" id="UP000251800">
    <property type="component" value="Unassembled WGS sequence"/>
</dbReference>
<organism evidence="6 7">
    <name type="scientific">Abyssibacter profundi</name>
    <dbReference type="NCBI Taxonomy" id="2182787"/>
    <lineage>
        <taxon>Bacteria</taxon>
        <taxon>Pseudomonadati</taxon>
        <taxon>Pseudomonadota</taxon>
        <taxon>Gammaproteobacteria</taxon>
        <taxon>Chromatiales</taxon>
        <taxon>Oceanococcaceae</taxon>
        <taxon>Abyssibacter</taxon>
    </lineage>
</organism>
<dbReference type="Pfam" id="PF00743">
    <property type="entry name" value="FMO-like"/>
    <property type="match status" value="1"/>
</dbReference>
<evidence type="ECO:0000313" key="7">
    <source>
        <dbReference type="Proteomes" id="UP000251800"/>
    </source>
</evidence>
<evidence type="ECO:0000256" key="2">
    <source>
        <dbReference type="ARBA" id="ARBA00022630"/>
    </source>
</evidence>
<evidence type="ECO:0000256" key="5">
    <source>
        <dbReference type="ARBA" id="ARBA00023002"/>
    </source>
</evidence>
<evidence type="ECO:0000256" key="4">
    <source>
        <dbReference type="ARBA" id="ARBA00022857"/>
    </source>
</evidence>
<dbReference type="GO" id="GO:0050660">
    <property type="term" value="F:flavin adenine dinucleotide binding"/>
    <property type="evidence" value="ECO:0007669"/>
    <property type="project" value="InterPro"/>
</dbReference>
<evidence type="ECO:0000256" key="3">
    <source>
        <dbReference type="ARBA" id="ARBA00022827"/>
    </source>
</evidence>
<dbReference type="AlphaFoldDB" id="A0A363UM16"/>
<dbReference type="InterPro" id="IPR020946">
    <property type="entry name" value="Flavin_mOase-like"/>
</dbReference>
<sequence length="439" mass="49027">MYAIIGAGPTGLSMARNLQKLGLPFIGFEIHHDVGGLWDADSPTSTMYESAHLISSKRMTEFKEFPMADDVAEYPHHSELKRYFQDYARHFELYPHFEFDTEVVRAERQHPAPDAPWLITTRCKGQEQTREFAGLMLCNGTLHEPNQPELPGAFAGRVMHSSEYKTARDFAGQRVLIIGCGNSGADIAVDAVHHAKSVDMSLRRGYHFLPKFVLGRPIDTLGAGQIALPRPIKQFIDGAVIKALVGKPSDYGLPDPDYKLYESHPVLNSLLLHYAGHGDVTVRKDVRHCQGLTVTFEDGNSGEYDLIVQATGYKLHYPFIDAAELNWTGAAPELYLNCFHPHSDNVFMMGMVEATGLGWEARSRQAELVALYIRQLHNGAASARRLQQAKAEQAGERLDGGYAYLKLDRMAYYVNKQVYNKVLTRHIDALRADLPAKAA</sequence>
<dbReference type="OrthoDB" id="9766402at2"/>
<keyword evidence="5" id="KW-0560">Oxidoreductase</keyword>
<dbReference type="RefSeq" id="WP_109719638.1">
    <property type="nucleotide sequence ID" value="NZ_QEQK01000005.1"/>
</dbReference>
<keyword evidence="2" id="KW-0285">Flavoprotein</keyword>
<keyword evidence="7" id="KW-1185">Reference proteome</keyword>
<keyword evidence="3" id="KW-0274">FAD</keyword>
<dbReference type="PIRSF" id="PIRSF000332">
    <property type="entry name" value="FMO"/>
    <property type="match status" value="1"/>
</dbReference>
<dbReference type="InterPro" id="IPR036188">
    <property type="entry name" value="FAD/NAD-bd_sf"/>
</dbReference>